<reference evidence="2 3" key="1">
    <citation type="submission" date="2016-06" db="EMBL/GenBank/DDBJ databases">
        <authorList>
            <person name="Kjaerup R.B."/>
            <person name="Dalgaard T.S."/>
            <person name="Juul-Madsen H.R."/>
        </authorList>
    </citation>
    <scope>NUCLEOTIDE SEQUENCE [LARGE SCALE GENOMIC DNA]</scope>
    <source>
        <strain evidence="2 3">E2838</strain>
    </source>
</reference>
<feature type="transmembrane region" description="Helical" evidence="1">
    <location>
        <begin position="97"/>
        <end position="119"/>
    </location>
</feature>
<evidence type="ECO:0000313" key="2">
    <source>
        <dbReference type="EMBL" id="OBH91553.1"/>
    </source>
</evidence>
<dbReference type="InterPro" id="IPR007339">
    <property type="entry name" value="RclC-like"/>
</dbReference>
<sequence>MSHNEATTTLTGGRARLRAIHMAPVAARYGLVIVLAWFGAMKFTYYESHGISHWVANSPLLSWVYEIMSIDAFGRLNGSIELITAALLAVKPWFPKASVVGGLFASLFFVITLSFMITTPGVGEASAGGFPVLSADGEFLMKDIALIGLALWLLADSIDATRGQAEPVKRTDTFCG</sequence>
<keyword evidence="1" id="KW-0472">Membrane</keyword>
<organism evidence="2 3">
    <name type="scientific">Mycobacterium scrofulaceum</name>
    <dbReference type="NCBI Taxonomy" id="1783"/>
    <lineage>
        <taxon>Bacteria</taxon>
        <taxon>Bacillati</taxon>
        <taxon>Actinomycetota</taxon>
        <taxon>Actinomycetes</taxon>
        <taxon>Mycobacteriales</taxon>
        <taxon>Mycobacteriaceae</taxon>
        <taxon>Mycobacterium</taxon>
    </lineage>
</organism>
<dbReference type="RefSeq" id="WP_067309102.1">
    <property type="nucleotide sequence ID" value="NZ_LZJY01000346.1"/>
</dbReference>
<evidence type="ECO:0000256" key="1">
    <source>
        <dbReference type="SAM" id="Phobius"/>
    </source>
</evidence>
<dbReference type="GO" id="GO:1901530">
    <property type="term" value="P:response to hypochlorite"/>
    <property type="evidence" value="ECO:0007669"/>
    <property type="project" value="TreeGrafter"/>
</dbReference>
<accession>A0A1A2URB4</accession>
<gene>
    <name evidence="2" type="ORF">A5679_02010</name>
</gene>
<keyword evidence="1" id="KW-0812">Transmembrane</keyword>
<name>A0A1A2URB4_MYCSC</name>
<evidence type="ECO:0000313" key="3">
    <source>
        <dbReference type="Proteomes" id="UP000092207"/>
    </source>
</evidence>
<dbReference type="PANTHER" id="PTHR40106">
    <property type="entry name" value="INNER MEMBRANE PROTEIN RCLC"/>
    <property type="match status" value="1"/>
</dbReference>
<comment type="caution">
    <text evidence="2">The sequence shown here is derived from an EMBL/GenBank/DDBJ whole genome shotgun (WGS) entry which is preliminary data.</text>
</comment>
<dbReference type="PANTHER" id="PTHR40106:SF1">
    <property type="entry name" value="INNER MEMBRANE PROTEIN RCLC"/>
    <property type="match status" value="1"/>
</dbReference>
<dbReference type="Pfam" id="PF04224">
    <property type="entry name" value="DUF417"/>
    <property type="match status" value="1"/>
</dbReference>
<dbReference type="AlphaFoldDB" id="A0A1A2URB4"/>
<protein>
    <recommendedName>
        <fullName evidence="4">DUF417 domain-containing protein</fullName>
    </recommendedName>
</protein>
<keyword evidence="1" id="KW-1133">Transmembrane helix</keyword>
<evidence type="ECO:0008006" key="4">
    <source>
        <dbReference type="Google" id="ProtNLM"/>
    </source>
</evidence>
<dbReference type="GO" id="GO:0005886">
    <property type="term" value="C:plasma membrane"/>
    <property type="evidence" value="ECO:0007669"/>
    <property type="project" value="TreeGrafter"/>
</dbReference>
<dbReference type="Proteomes" id="UP000092207">
    <property type="component" value="Unassembled WGS sequence"/>
</dbReference>
<feature type="transmembrane region" description="Helical" evidence="1">
    <location>
        <begin position="26"/>
        <end position="45"/>
    </location>
</feature>
<proteinExistence type="predicted"/>
<dbReference type="EMBL" id="LZJY01000346">
    <property type="protein sequence ID" value="OBH91553.1"/>
    <property type="molecule type" value="Genomic_DNA"/>
</dbReference>